<comment type="caution">
    <text evidence="2">The sequence shown here is derived from an EMBL/GenBank/DDBJ whole genome shotgun (WGS) entry which is preliminary data.</text>
</comment>
<dbReference type="RefSeq" id="WP_340359868.1">
    <property type="nucleotide sequence ID" value="NZ_JBBKZU010000014.1"/>
</dbReference>
<dbReference type="Gene3D" id="2.120.10.30">
    <property type="entry name" value="TolB, C-terminal domain"/>
    <property type="match status" value="1"/>
</dbReference>
<gene>
    <name evidence="2" type="ORF">WKW77_26425</name>
</gene>
<dbReference type="InterPro" id="IPR011042">
    <property type="entry name" value="6-blade_b-propeller_TolB-like"/>
</dbReference>
<dbReference type="SUPFAM" id="SSF63829">
    <property type="entry name" value="Calcium-dependent phosphotriesterase"/>
    <property type="match status" value="1"/>
</dbReference>
<reference evidence="2 3" key="1">
    <citation type="submission" date="2024-03" db="EMBL/GenBank/DDBJ databases">
        <title>Novel species of the genus Variovorax.</title>
        <authorList>
            <person name="Liu Q."/>
            <person name="Xin Y.-H."/>
        </authorList>
    </citation>
    <scope>NUCLEOTIDE SEQUENCE [LARGE SCALE GENOMIC DNA]</scope>
    <source>
        <strain evidence="2 3">KACC 18899</strain>
    </source>
</reference>
<dbReference type="PANTHER" id="PTHR47572:SF5">
    <property type="entry name" value="BLR2277 PROTEIN"/>
    <property type="match status" value="1"/>
</dbReference>
<dbReference type="PANTHER" id="PTHR47572">
    <property type="entry name" value="LIPOPROTEIN-RELATED"/>
    <property type="match status" value="1"/>
</dbReference>
<sequence length="283" mass="30301">MKFDVVTDAVGFCEGPVQCRDGSIVITSLSDGCLYKVVDGQVSTFAMLGGGPNGAVEGEHGDLFVAQSGGVFLTKPDVPPAKGDVVLVRPDGSFEALGSGPRSPNDLAFGPDGMLYVTDPTRGTARDDGRLWRFDIESGECEQLTTMPWYCNGIAFSTETDCFYVADTLSGRILRFRLDDPRTEKAELVVQMTRCVPDGFAFDATGNFVIATVGRSESETGCLQVFSPEGKLLDIVETGSGQYCTNVAIDAERNIVVTDSSKGRLLKGIWPHPGLPLHPFRGA</sequence>
<keyword evidence="3" id="KW-1185">Reference proteome</keyword>
<dbReference type="EMBL" id="JBBKZU010000014">
    <property type="protein sequence ID" value="MEJ8814638.1"/>
    <property type="molecule type" value="Genomic_DNA"/>
</dbReference>
<evidence type="ECO:0000259" key="1">
    <source>
        <dbReference type="Pfam" id="PF08450"/>
    </source>
</evidence>
<dbReference type="InterPro" id="IPR013658">
    <property type="entry name" value="SGL"/>
</dbReference>
<dbReference type="InterPro" id="IPR051262">
    <property type="entry name" value="SMP-30/CGR1_Lactonase"/>
</dbReference>
<evidence type="ECO:0000313" key="2">
    <source>
        <dbReference type="EMBL" id="MEJ8814638.1"/>
    </source>
</evidence>
<dbReference type="Proteomes" id="UP001365846">
    <property type="component" value="Unassembled WGS sequence"/>
</dbReference>
<evidence type="ECO:0000313" key="3">
    <source>
        <dbReference type="Proteomes" id="UP001365846"/>
    </source>
</evidence>
<organism evidence="2 3">
    <name type="scientific">Variovorax ureilyticus</name>
    <dbReference type="NCBI Taxonomy" id="1836198"/>
    <lineage>
        <taxon>Bacteria</taxon>
        <taxon>Pseudomonadati</taxon>
        <taxon>Pseudomonadota</taxon>
        <taxon>Betaproteobacteria</taxon>
        <taxon>Burkholderiales</taxon>
        <taxon>Comamonadaceae</taxon>
        <taxon>Variovorax</taxon>
    </lineage>
</organism>
<proteinExistence type="predicted"/>
<accession>A0ABU8VLT7</accession>
<name>A0ABU8VLT7_9BURK</name>
<protein>
    <submittedName>
        <fullName evidence="2">SMP-30/gluconolactonase/LRE family protein</fullName>
    </submittedName>
</protein>
<feature type="domain" description="SMP-30/Gluconolactonase/LRE-like region" evidence="1">
    <location>
        <begin position="14"/>
        <end position="249"/>
    </location>
</feature>
<dbReference type="Pfam" id="PF08450">
    <property type="entry name" value="SGL"/>
    <property type="match status" value="1"/>
</dbReference>